<sequence length="74" mass="8449">MQWDARSRVRKSVASVPHPATLAAMRQLPEICEFRNRQIHTLERCVVLTSNEEERVAEVTFKKSVTEGVLCLVP</sequence>
<reference evidence="1" key="1">
    <citation type="submission" date="2020-02" db="EMBL/GenBank/DDBJ databases">
        <authorList>
            <person name="Meier V. D."/>
        </authorList>
    </citation>
    <scope>NUCLEOTIDE SEQUENCE</scope>
    <source>
        <strain evidence="1">AVDCRST_MAG93</strain>
    </source>
</reference>
<proteinExistence type="predicted"/>
<gene>
    <name evidence="1" type="ORF">AVDCRST_MAG93-4428</name>
</gene>
<protein>
    <submittedName>
        <fullName evidence="1">Uncharacterized protein</fullName>
    </submittedName>
</protein>
<accession>A0A6J4K7M3</accession>
<name>A0A6J4K7M3_9CHLR</name>
<dbReference type="EMBL" id="CADCTR010001487">
    <property type="protein sequence ID" value="CAA9298429.1"/>
    <property type="molecule type" value="Genomic_DNA"/>
</dbReference>
<organism evidence="1">
    <name type="scientific">uncultured Chloroflexia bacterium</name>
    <dbReference type="NCBI Taxonomy" id="1672391"/>
    <lineage>
        <taxon>Bacteria</taxon>
        <taxon>Bacillati</taxon>
        <taxon>Chloroflexota</taxon>
        <taxon>Chloroflexia</taxon>
        <taxon>environmental samples</taxon>
    </lineage>
</organism>
<evidence type="ECO:0000313" key="1">
    <source>
        <dbReference type="EMBL" id="CAA9298429.1"/>
    </source>
</evidence>
<dbReference type="AlphaFoldDB" id="A0A6J4K7M3"/>